<dbReference type="Proteomes" id="UP000575985">
    <property type="component" value="Unassembled WGS sequence"/>
</dbReference>
<evidence type="ECO:0000256" key="1">
    <source>
        <dbReference type="SAM" id="MobiDB-lite"/>
    </source>
</evidence>
<keyword evidence="3" id="KW-1185">Reference proteome</keyword>
<organism evidence="2 3">
    <name type="scientific">Streptomonospora nanhaiensis</name>
    <dbReference type="NCBI Taxonomy" id="1323731"/>
    <lineage>
        <taxon>Bacteria</taxon>
        <taxon>Bacillati</taxon>
        <taxon>Actinomycetota</taxon>
        <taxon>Actinomycetes</taxon>
        <taxon>Streptosporangiales</taxon>
        <taxon>Nocardiopsidaceae</taxon>
        <taxon>Streptomonospora</taxon>
    </lineage>
</organism>
<reference evidence="2 3" key="1">
    <citation type="submission" date="2020-07" db="EMBL/GenBank/DDBJ databases">
        <title>Sequencing the genomes of 1000 actinobacteria strains.</title>
        <authorList>
            <person name="Klenk H.-P."/>
        </authorList>
    </citation>
    <scope>NUCLEOTIDE SEQUENCE [LARGE SCALE GENOMIC DNA]</scope>
    <source>
        <strain evidence="2 3">DSM 45927</strain>
    </source>
</reference>
<sequence length="151" mass="16613">MRAAWERASALRNIEGITGRLHVVCFTLDSRYGYPQAAAFKKEALRKGKDNISSTDFADGHNPDRRPAEVARGVREVETKRLFTFLGLVRPRAYVVAAGAGVRDFPCGLRPALREVATGRGPQQSAHRDPAAVPPVLRLGGNRTARPRRAR</sequence>
<name>A0A853BQ25_9ACTN</name>
<accession>A0A853BQ25</accession>
<dbReference type="AlphaFoldDB" id="A0A853BQ25"/>
<dbReference type="EMBL" id="JACCFO010000001">
    <property type="protein sequence ID" value="NYI96522.1"/>
    <property type="molecule type" value="Genomic_DNA"/>
</dbReference>
<protein>
    <submittedName>
        <fullName evidence="2">Uncharacterized protein</fullName>
    </submittedName>
</protein>
<evidence type="ECO:0000313" key="2">
    <source>
        <dbReference type="EMBL" id="NYI96522.1"/>
    </source>
</evidence>
<proteinExistence type="predicted"/>
<evidence type="ECO:0000313" key="3">
    <source>
        <dbReference type="Proteomes" id="UP000575985"/>
    </source>
</evidence>
<dbReference type="RefSeq" id="WP_179767872.1">
    <property type="nucleotide sequence ID" value="NZ_JACCFO010000001.1"/>
</dbReference>
<comment type="caution">
    <text evidence="2">The sequence shown here is derived from an EMBL/GenBank/DDBJ whole genome shotgun (WGS) entry which is preliminary data.</text>
</comment>
<feature type="region of interest" description="Disordered" evidence="1">
    <location>
        <begin position="118"/>
        <end position="151"/>
    </location>
</feature>
<gene>
    <name evidence="2" type="ORF">HNR12_002799</name>
</gene>